<dbReference type="PIRSF" id="PIRSF014899">
    <property type="entry name" value="UCP014899"/>
    <property type="match status" value="1"/>
</dbReference>
<accession>A0A0R1VQV4</accession>
<dbReference type="RefSeq" id="WP_057870652.1">
    <property type="nucleotide sequence ID" value="NZ_AZGB01000002.1"/>
</dbReference>
<dbReference type="PANTHER" id="PTHR35596">
    <property type="entry name" value="DUF2263 DOMAIN-CONTAINING PROTEIN"/>
    <property type="match status" value="1"/>
</dbReference>
<keyword evidence="3" id="KW-1185">Reference proteome</keyword>
<protein>
    <recommendedName>
        <fullName evidence="1">Microbial-type PARG catalytic domain-containing protein</fullName>
    </recommendedName>
</protein>
<dbReference type="InterPro" id="IPR012664">
    <property type="entry name" value="CHP02452"/>
</dbReference>
<reference evidence="2 3" key="1">
    <citation type="journal article" date="2015" name="Genome Announc.">
        <title>Expanding the biotechnology potential of lactobacilli through comparative genomics of 213 strains and associated genera.</title>
        <authorList>
            <person name="Sun Z."/>
            <person name="Harris H.M."/>
            <person name="McCann A."/>
            <person name="Guo C."/>
            <person name="Argimon S."/>
            <person name="Zhang W."/>
            <person name="Yang X."/>
            <person name="Jeffery I.B."/>
            <person name="Cooney J.C."/>
            <person name="Kagawa T.F."/>
            <person name="Liu W."/>
            <person name="Song Y."/>
            <person name="Salvetti E."/>
            <person name="Wrobel A."/>
            <person name="Rasinkangas P."/>
            <person name="Parkhill J."/>
            <person name="Rea M.C."/>
            <person name="O'Sullivan O."/>
            <person name="Ritari J."/>
            <person name="Douillard F.P."/>
            <person name="Paul Ross R."/>
            <person name="Yang R."/>
            <person name="Briner A.E."/>
            <person name="Felis G.E."/>
            <person name="de Vos W.M."/>
            <person name="Barrangou R."/>
            <person name="Klaenhammer T.R."/>
            <person name="Caufield P.W."/>
            <person name="Cui Y."/>
            <person name="Zhang H."/>
            <person name="O'Toole P.W."/>
        </authorList>
    </citation>
    <scope>NUCLEOTIDE SEQUENCE [LARGE SCALE GENOMIC DNA]</scope>
    <source>
        <strain evidence="2 3">DSM 18630</strain>
    </source>
</reference>
<evidence type="ECO:0000313" key="2">
    <source>
        <dbReference type="EMBL" id="KRM08144.1"/>
    </source>
</evidence>
<dbReference type="SUPFAM" id="SSF52949">
    <property type="entry name" value="Macro domain-like"/>
    <property type="match status" value="1"/>
</dbReference>
<dbReference type="GeneID" id="98317907"/>
<gene>
    <name evidence="2" type="ORF">FC89_GL001829</name>
</gene>
<dbReference type="InterPro" id="IPR019261">
    <property type="entry name" value="PARG_cat_microbial"/>
</dbReference>
<dbReference type="Gene3D" id="3.40.220.10">
    <property type="entry name" value="Leucine Aminopeptidase, subunit E, domain 1"/>
    <property type="match status" value="1"/>
</dbReference>
<dbReference type="InterPro" id="IPR043472">
    <property type="entry name" value="Macro_dom-like"/>
</dbReference>
<dbReference type="STRING" id="1423750.FC89_GL001829"/>
<dbReference type="Pfam" id="PF10021">
    <property type="entry name" value="PARG_cat_microb"/>
    <property type="match status" value="1"/>
</dbReference>
<dbReference type="Proteomes" id="UP000051451">
    <property type="component" value="Unassembled WGS sequence"/>
</dbReference>
<dbReference type="PANTHER" id="PTHR35596:SF1">
    <property type="entry name" value="MICROBIAL-TYPE PARG CATALYTIC DOMAIN-CONTAINING PROTEIN"/>
    <property type="match status" value="1"/>
</dbReference>
<organism evidence="2 3">
    <name type="scientific">Liquorilactobacillus ghanensis DSM 18630</name>
    <dbReference type="NCBI Taxonomy" id="1423750"/>
    <lineage>
        <taxon>Bacteria</taxon>
        <taxon>Bacillati</taxon>
        <taxon>Bacillota</taxon>
        <taxon>Bacilli</taxon>
        <taxon>Lactobacillales</taxon>
        <taxon>Lactobacillaceae</taxon>
        <taxon>Liquorilactobacillus</taxon>
    </lineage>
</organism>
<sequence>MTNLTPTDYRNIAHHTMNLYQVEMNGLPQHSKLVKQLLVPNKNSSQNQTRIFVKNENLLTRLKKIPVGTKIGILSFASPIIIGGNFKAGINAQEQTICRNSYLYPELLQFRREYYYYNQQHENQGFYSRRMIVSQQVKFLRDETEMNYLRPARMIDVVSMAAPDVSLMKKKHYPISQRELRADLRWRITQILRQFAALGDQDLILGAFGCGSFENDAWMVAKIFQQQLTTTEFATAFKNIYFSITDLKQTAVFTAILSEHPRPLVDQK</sequence>
<dbReference type="OrthoDB" id="9806181at2"/>
<comment type="caution">
    <text evidence="2">The sequence shown here is derived from an EMBL/GenBank/DDBJ whole genome shotgun (WGS) entry which is preliminary data.</text>
</comment>
<dbReference type="AlphaFoldDB" id="A0A0R1VQV4"/>
<evidence type="ECO:0000313" key="3">
    <source>
        <dbReference type="Proteomes" id="UP000051451"/>
    </source>
</evidence>
<proteinExistence type="predicted"/>
<name>A0A0R1VQV4_9LACO</name>
<dbReference type="EMBL" id="AZGB01000002">
    <property type="protein sequence ID" value="KRM08144.1"/>
    <property type="molecule type" value="Genomic_DNA"/>
</dbReference>
<feature type="domain" description="Microbial-type PARG catalytic" evidence="1">
    <location>
        <begin position="15"/>
        <end position="142"/>
    </location>
</feature>
<dbReference type="PATRIC" id="fig|1423750.3.peg.1874"/>
<dbReference type="NCBIfam" id="TIGR02452">
    <property type="entry name" value="TIGR02452 family protein"/>
    <property type="match status" value="1"/>
</dbReference>
<evidence type="ECO:0000259" key="1">
    <source>
        <dbReference type="Pfam" id="PF10021"/>
    </source>
</evidence>